<keyword evidence="1" id="KW-0175">Coiled coil</keyword>
<dbReference type="InterPro" id="IPR012659">
    <property type="entry name" value="CHP02444"/>
</dbReference>
<dbReference type="EMBL" id="CP007509">
    <property type="protein sequence ID" value="AHY44430.1"/>
    <property type="molecule type" value="Genomic_DNA"/>
</dbReference>
<sequence>MPNPDLWTFALNCYARAGVETACLELQRQGTDVCVLICAAWLEVRGIACNQERMRALEEVAAPWRHRVVEPLRALRQAWRPLAEEDEALRELREALKGLELQAERSLLERLQTASREWSASASANQWLSALAPKGGCRAALETLRNAAYQTQLELTGV</sequence>
<dbReference type="PATRIC" id="fig|316.97.peg.3777"/>
<dbReference type="Proteomes" id="UP000025238">
    <property type="component" value="Chromosome"/>
</dbReference>
<dbReference type="Pfam" id="PF09523">
    <property type="entry name" value="DUF2390"/>
    <property type="match status" value="1"/>
</dbReference>
<feature type="coiled-coil region" evidence="1">
    <location>
        <begin position="82"/>
        <end position="109"/>
    </location>
</feature>
<dbReference type="NCBIfam" id="TIGR02444">
    <property type="entry name" value="TIGR02444 family protein"/>
    <property type="match status" value="1"/>
</dbReference>
<evidence type="ECO:0000313" key="3">
    <source>
        <dbReference type="Proteomes" id="UP000025238"/>
    </source>
</evidence>
<dbReference type="OrthoDB" id="5795846at2"/>
<evidence type="ECO:0000313" key="2">
    <source>
        <dbReference type="EMBL" id="AHY44430.1"/>
    </source>
</evidence>
<accession>A0A023WXG5</accession>
<name>A0A023WXG5_STUST</name>
<evidence type="ECO:0008006" key="4">
    <source>
        <dbReference type="Google" id="ProtNLM"/>
    </source>
</evidence>
<dbReference type="AlphaFoldDB" id="A0A023WXG5"/>
<evidence type="ECO:0000256" key="1">
    <source>
        <dbReference type="SAM" id="Coils"/>
    </source>
</evidence>
<proteinExistence type="predicted"/>
<dbReference type="KEGG" id="pstu:UIB01_18930"/>
<reference evidence="2 3" key="1">
    <citation type="submission" date="2014-03" db="EMBL/GenBank/DDBJ databases">
        <title>Complete genome sequence of Pseudomonas stutzeri 19SMN4.</title>
        <authorList>
            <person name="Brunet-Galmes I."/>
            <person name="Nogales B."/>
            <person name="Busquets A."/>
            <person name="Pena A."/>
            <person name="Gomila M."/>
            <person name="Garcia-Valdes E."/>
            <person name="Lalucat J."/>
            <person name="Bennasar A."/>
            <person name="Bosch R."/>
        </authorList>
    </citation>
    <scope>NUCLEOTIDE SEQUENCE [LARGE SCALE GENOMIC DNA]</scope>
    <source>
        <strain evidence="2 3">19SMN4</strain>
    </source>
</reference>
<gene>
    <name evidence="2" type="ORF">UIB01_18930</name>
</gene>
<organism evidence="2 3">
    <name type="scientific">Stutzerimonas stutzeri</name>
    <name type="common">Pseudomonas stutzeri</name>
    <dbReference type="NCBI Taxonomy" id="316"/>
    <lineage>
        <taxon>Bacteria</taxon>
        <taxon>Pseudomonadati</taxon>
        <taxon>Pseudomonadota</taxon>
        <taxon>Gammaproteobacteria</taxon>
        <taxon>Pseudomonadales</taxon>
        <taxon>Pseudomonadaceae</taxon>
        <taxon>Stutzerimonas</taxon>
    </lineage>
</organism>
<protein>
    <recommendedName>
        <fullName evidence="4">TIGR02444 family protein</fullName>
    </recommendedName>
</protein>